<organism evidence="1 2">
    <name type="scientific">Elysia crispata</name>
    <name type="common">lettuce slug</name>
    <dbReference type="NCBI Taxonomy" id="231223"/>
    <lineage>
        <taxon>Eukaryota</taxon>
        <taxon>Metazoa</taxon>
        <taxon>Spiralia</taxon>
        <taxon>Lophotrochozoa</taxon>
        <taxon>Mollusca</taxon>
        <taxon>Gastropoda</taxon>
        <taxon>Heterobranchia</taxon>
        <taxon>Euthyneura</taxon>
        <taxon>Panpulmonata</taxon>
        <taxon>Sacoglossa</taxon>
        <taxon>Placobranchoidea</taxon>
        <taxon>Plakobranchidae</taxon>
        <taxon>Elysia</taxon>
    </lineage>
</organism>
<evidence type="ECO:0000313" key="2">
    <source>
        <dbReference type="Proteomes" id="UP001283361"/>
    </source>
</evidence>
<sequence>MDERPYCFPSASDVNKANIKRVALLYLALSDIAASVKPSATVRRNVPSQTRSKANSLERRLSWRTSPLTSPLWMPFLMVNWSIRREGCYSGVGVLSTAVRLDPVKDDFLT</sequence>
<comment type="caution">
    <text evidence="1">The sequence shown here is derived from an EMBL/GenBank/DDBJ whole genome shotgun (WGS) entry which is preliminary data.</text>
</comment>
<keyword evidence="2" id="KW-1185">Reference proteome</keyword>
<dbReference type="Proteomes" id="UP001283361">
    <property type="component" value="Unassembled WGS sequence"/>
</dbReference>
<accession>A0AAE0Z7I4</accession>
<protein>
    <submittedName>
        <fullName evidence="1">Uncharacterized protein</fullName>
    </submittedName>
</protein>
<dbReference type="AlphaFoldDB" id="A0AAE0Z7I4"/>
<evidence type="ECO:0000313" key="1">
    <source>
        <dbReference type="EMBL" id="KAK3764193.1"/>
    </source>
</evidence>
<reference evidence="1" key="1">
    <citation type="journal article" date="2023" name="G3 (Bethesda)">
        <title>A reference genome for the long-term kleptoplast-retaining sea slug Elysia crispata morphotype clarki.</title>
        <authorList>
            <person name="Eastman K.E."/>
            <person name="Pendleton A.L."/>
            <person name="Shaikh M.A."/>
            <person name="Suttiyut T."/>
            <person name="Ogas R."/>
            <person name="Tomko P."/>
            <person name="Gavelis G."/>
            <person name="Widhalm J.R."/>
            <person name="Wisecaver J.H."/>
        </authorList>
    </citation>
    <scope>NUCLEOTIDE SEQUENCE</scope>
    <source>
        <strain evidence="1">ECLA1</strain>
    </source>
</reference>
<dbReference type="EMBL" id="JAWDGP010004466">
    <property type="protein sequence ID" value="KAK3764193.1"/>
    <property type="molecule type" value="Genomic_DNA"/>
</dbReference>
<gene>
    <name evidence="1" type="ORF">RRG08_044120</name>
</gene>
<name>A0AAE0Z7I4_9GAST</name>
<proteinExistence type="predicted"/>